<proteinExistence type="predicted"/>
<protein>
    <recommendedName>
        <fullName evidence="3">DUF4325 domain-containing protein</fullName>
    </recommendedName>
</protein>
<evidence type="ECO:0000313" key="2">
    <source>
        <dbReference type="Proteomes" id="UP000032811"/>
    </source>
</evidence>
<reference evidence="1 2" key="1">
    <citation type="submission" date="2014-11" db="EMBL/GenBank/DDBJ databases">
        <authorList>
            <person name="Aslett M.A."/>
            <person name="De Silva N."/>
        </authorList>
    </citation>
    <scope>NUCLEOTIDE SEQUENCE [LARGE SCALE GENOMIC DNA]</scope>
    <source>
        <strain evidence="1 2">ATCC9714</strain>
        <plasmid evidence="1 2">pCS2</plasmid>
    </source>
</reference>
<dbReference type="GeneID" id="97539283"/>
<keyword evidence="2" id="KW-1185">Reference proteome</keyword>
<dbReference type="EMBL" id="LN680000">
    <property type="protein sequence ID" value="CEJ75417.1"/>
    <property type="molecule type" value="Genomic_DNA"/>
</dbReference>
<keyword evidence="1" id="KW-0614">Plasmid</keyword>
<name>A0ABM9RTM2_PARSO</name>
<accession>A0ABM9RTM2</accession>
<geneLocation type="plasmid" evidence="1 2">
    <name>pCS2</name>
</geneLocation>
<sequence>MKIQLQFNNTITRLAGNSFGKKIYENQVKNKINLEELNIIEFPNTIEDLAISFVQGFTEDIFKSIKKDEFSKYFSIEGNQKVIDKFEKSIYF</sequence>
<gene>
    <name evidence="1" type="ORF">ATCC9714_PCS200101</name>
</gene>
<dbReference type="Proteomes" id="UP000032811">
    <property type="component" value="Plasmid pCS2"/>
</dbReference>
<evidence type="ECO:0008006" key="3">
    <source>
        <dbReference type="Google" id="ProtNLM"/>
    </source>
</evidence>
<organism evidence="1 2">
    <name type="scientific">Paraclostridium sordellii</name>
    <name type="common">Clostridium sordellii</name>
    <dbReference type="NCBI Taxonomy" id="1505"/>
    <lineage>
        <taxon>Bacteria</taxon>
        <taxon>Bacillati</taxon>
        <taxon>Bacillota</taxon>
        <taxon>Clostridia</taxon>
        <taxon>Peptostreptococcales</taxon>
        <taxon>Peptostreptococcaceae</taxon>
        <taxon>Paraclostridium</taxon>
    </lineage>
</organism>
<evidence type="ECO:0000313" key="1">
    <source>
        <dbReference type="EMBL" id="CEJ75417.1"/>
    </source>
</evidence>
<dbReference type="RefSeq" id="WP_021121634.1">
    <property type="nucleotide sequence ID" value="NZ_CDNJ01000001.1"/>
</dbReference>